<comment type="caution">
    <text evidence="2">The sequence shown here is derived from an EMBL/GenBank/DDBJ whole genome shotgun (WGS) entry which is preliminary data.</text>
</comment>
<dbReference type="AlphaFoldDB" id="A0A8H6GZ53"/>
<accession>A0A8H6GZ53</accession>
<sequence>MSHSHSIGIFPASGGIGGGTVKHMLTRLPPTDLILISRHPENLASVKAQGAEIRQADYDDDSALHHAFHGIDTLFLISYASVEHEYRSQNEKRHKAAIDAAIRSGVKYIFYGSLGFAGTPDSKESVAHVMQAHLDTEKYLETCRQNNAGFAGTPDSKESVAHVMQAHLDTEKYLETCRQNNAGFAYTIVREGLYSESYPLYTAFFDPARPRREVKIPHDGSGPGISWVKREELGEGTAELISRHVNEKEKFQWQNKTILLSGEKTLTLAETVAILGEVAEVPLQIKQVSVDEFATQPNVSLNFTYHGADLSKPWATAFEAFRQGEASWVSPILKELLGREPEDFKTTICQSM</sequence>
<dbReference type="InterPro" id="IPR052718">
    <property type="entry name" value="NmrA-type_oxidoreductase"/>
</dbReference>
<dbReference type="Gene3D" id="3.40.50.720">
    <property type="entry name" value="NAD(P)-binding Rossmann-like Domain"/>
    <property type="match status" value="1"/>
</dbReference>
<dbReference type="Pfam" id="PF13460">
    <property type="entry name" value="NAD_binding_10"/>
    <property type="match status" value="1"/>
</dbReference>
<dbReference type="InterPro" id="IPR016040">
    <property type="entry name" value="NAD(P)-bd_dom"/>
</dbReference>
<dbReference type="PANTHER" id="PTHR47129">
    <property type="entry name" value="QUINONE OXIDOREDUCTASE 2"/>
    <property type="match status" value="1"/>
</dbReference>
<proteinExistence type="predicted"/>
<dbReference type="EMBL" id="JACDXP010000003">
    <property type="protein sequence ID" value="KAF6527384.1"/>
    <property type="molecule type" value="Genomic_DNA"/>
</dbReference>
<dbReference type="PANTHER" id="PTHR47129:SF1">
    <property type="entry name" value="NMRA-LIKE DOMAIN-CONTAINING PROTEIN"/>
    <property type="match status" value="1"/>
</dbReference>
<dbReference type="InterPro" id="IPR036291">
    <property type="entry name" value="NAD(P)-bd_dom_sf"/>
</dbReference>
<evidence type="ECO:0000259" key="1">
    <source>
        <dbReference type="Pfam" id="PF13460"/>
    </source>
</evidence>
<evidence type="ECO:0000313" key="3">
    <source>
        <dbReference type="Proteomes" id="UP000593570"/>
    </source>
</evidence>
<reference evidence="2 3" key="1">
    <citation type="journal article" date="2020" name="bioRxiv">
        <title>A chromosome-scale genome assembly for the Fusarium oxysporum strain Fo5176 to establish a model Arabidopsis-fungal pathosystem.</title>
        <authorList>
            <person name="Fokkens L."/>
            <person name="Guo L."/>
            <person name="Dora S."/>
            <person name="Wang B."/>
            <person name="Ye K."/>
            <person name="Sanchez-Rodriguez C."/>
            <person name="Croll D."/>
        </authorList>
    </citation>
    <scope>NUCLEOTIDE SEQUENCE [LARGE SCALE GENOMIC DNA]</scope>
    <source>
        <strain evidence="2 3">Fo5176</strain>
    </source>
</reference>
<protein>
    <recommendedName>
        <fullName evidence="1">NAD(P)-binding domain-containing protein</fullName>
    </recommendedName>
</protein>
<dbReference type="SUPFAM" id="SSF51735">
    <property type="entry name" value="NAD(P)-binding Rossmann-fold domains"/>
    <property type="match status" value="1"/>
</dbReference>
<dbReference type="Proteomes" id="UP000593570">
    <property type="component" value="Unassembled WGS sequence"/>
</dbReference>
<organism evidence="2 3">
    <name type="scientific">Fusarium oxysporum f. sp. conglutinans</name>
    <dbReference type="NCBI Taxonomy" id="100902"/>
    <lineage>
        <taxon>Eukaryota</taxon>
        <taxon>Fungi</taxon>
        <taxon>Dikarya</taxon>
        <taxon>Ascomycota</taxon>
        <taxon>Pezizomycotina</taxon>
        <taxon>Sordariomycetes</taxon>
        <taxon>Hypocreomycetidae</taxon>
        <taxon>Hypocreales</taxon>
        <taxon>Nectriaceae</taxon>
        <taxon>Fusarium</taxon>
        <taxon>Fusarium oxysporum species complex</taxon>
    </lineage>
</organism>
<evidence type="ECO:0000313" key="2">
    <source>
        <dbReference type="EMBL" id="KAF6527384.1"/>
    </source>
</evidence>
<name>A0A8H6GZ53_FUSOX</name>
<gene>
    <name evidence="2" type="ORF">HZS61_010428</name>
</gene>
<feature type="domain" description="NAD(P)-binding" evidence="1">
    <location>
        <begin position="12"/>
        <end position="142"/>
    </location>
</feature>